<protein>
    <recommendedName>
        <fullName evidence="2">Aminotransferase class I/classII domain-containing protein</fullName>
    </recommendedName>
</protein>
<organism evidence="1">
    <name type="scientific">Picea sitchensis</name>
    <name type="common">Sitka spruce</name>
    <name type="synonym">Pinus sitchensis</name>
    <dbReference type="NCBI Taxonomy" id="3332"/>
    <lineage>
        <taxon>Eukaryota</taxon>
        <taxon>Viridiplantae</taxon>
        <taxon>Streptophyta</taxon>
        <taxon>Embryophyta</taxon>
        <taxon>Tracheophyta</taxon>
        <taxon>Spermatophyta</taxon>
        <taxon>Pinopsida</taxon>
        <taxon>Pinidae</taxon>
        <taxon>Conifers I</taxon>
        <taxon>Pinales</taxon>
        <taxon>Pinaceae</taxon>
        <taxon>Picea</taxon>
    </lineage>
</organism>
<proteinExistence type="evidence at transcript level"/>
<dbReference type="EMBL" id="EF087449">
    <property type="protein sequence ID" value="ABK26691.1"/>
    <property type="molecule type" value="mRNA"/>
</dbReference>
<dbReference type="AlphaFoldDB" id="A9P1D0"/>
<evidence type="ECO:0008006" key="2">
    <source>
        <dbReference type="Google" id="ProtNLM"/>
    </source>
</evidence>
<name>A9P1D0_PICSI</name>
<reference evidence="1" key="1">
    <citation type="journal article" date="2008" name="BMC Genomics">
        <title>A conifer genomics resource of 200,000 spruce (Picea spp.) ESTs and 6,464 high-quality, sequence-finished full-length cDNAs for Sitka spruce (Picea sitchensis).</title>
        <authorList>
            <person name="Ralph S.G."/>
            <person name="Chun H.J."/>
            <person name="Kolosova N."/>
            <person name="Cooper D."/>
            <person name="Oddy C."/>
            <person name="Ritland C.E."/>
            <person name="Kirkpatrick R."/>
            <person name="Moore R."/>
            <person name="Barber S."/>
            <person name="Holt R.A."/>
            <person name="Jones S.J."/>
            <person name="Marra M.A."/>
            <person name="Douglas C.J."/>
            <person name="Ritland K."/>
            <person name="Bohlmann J."/>
        </authorList>
    </citation>
    <scope>NUCLEOTIDE SEQUENCE</scope>
    <source>
        <tissue evidence="1">Bark</tissue>
    </source>
</reference>
<sequence length="66" mass="7216">MLLQEIVDRMLEDAAVLLTVSKRSLLDNCKLPAGIQLSVSAAHTKSDLLQVIQSLKSVVEAVLDRK</sequence>
<accession>A9P1D0</accession>
<evidence type="ECO:0000313" key="1">
    <source>
        <dbReference type="EMBL" id="ABK26691.1"/>
    </source>
</evidence>